<dbReference type="InterPro" id="IPR023631">
    <property type="entry name" value="Amidase_dom"/>
</dbReference>
<dbReference type="Pfam" id="PF01425">
    <property type="entry name" value="Amidase"/>
    <property type="match status" value="1"/>
</dbReference>
<evidence type="ECO:0000259" key="2">
    <source>
        <dbReference type="Pfam" id="PF01425"/>
    </source>
</evidence>
<dbReference type="EMBL" id="VAVZ01000026">
    <property type="protein sequence ID" value="TLP95863.1"/>
    <property type="molecule type" value="Genomic_DNA"/>
</dbReference>
<dbReference type="PANTHER" id="PTHR11895:SF7">
    <property type="entry name" value="GLUTAMYL-TRNA(GLN) AMIDOTRANSFERASE SUBUNIT A, MITOCHONDRIAL"/>
    <property type="match status" value="1"/>
</dbReference>
<dbReference type="OrthoDB" id="5175573at2"/>
<feature type="domain" description="Amidase" evidence="2">
    <location>
        <begin position="26"/>
        <end position="459"/>
    </location>
</feature>
<keyword evidence="4" id="KW-1185">Reference proteome</keyword>
<reference evidence="3 4" key="1">
    <citation type="submission" date="2019-05" db="EMBL/GenBank/DDBJ databases">
        <title>Nesterenkonia sp. GY074 isolated from the Southern Atlantic Ocean.</title>
        <authorList>
            <person name="Zhang G."/>
        </authorList>
    </citation>
    <scope>NUCLEOTIDE SEQUENCE [LARGE SCALE GENOMIC DNA]</scope>
    <source>
        <strain evidence="3 4">GY074</strain>
    </source>
</reference>
<name>A0A5R9B9N7_9MICC</name>
<proteinExistence type="inferred from homology"/>
<dbReference type="InterPro" id="IPR036928">
    <property type="entry name" value="AS_sf"/>
</dbReference>
<comment type="caution">
    <text evidence="3">The sequence shown here is derived from an EMBL/GenBank/DDBJ whole genome shotgun (WGS) entry which is preliminary data.</text>
</comment>
<gene>
    <name evidence="3" type="ORF">FEF26_09960</name>
</gene>
<protein>
    <submittedName>
        <fullName evidence="3">Amidase</fullName>
    </submittedName>
</protein>
<dbReference type="Gene3D" id="3.90.1300.10">
    <property type="entry name" value="Amidase signature (AS) domain"/>
    <property type="match status" value="1"/>
</dbReference>
<dbReference type="AlphaFoldDB" id="A0A5R9B9N7"/>
<dbReference type="InterPro" id="IPR000120">
    <property type="entry name" value="Amidase"/>
</dbReference>
<comment type="similarity">
    <text evidence="1">Belongs to the amidase family.</text>
</comment>
<accession>A0A5R9B9N7</accession>
<dbReference type="Proteomes" id="UP000310458">
    <property type="component" value="Unassembled WGS sequence"/>
</dbReference>
<evidence type="ECO:0000313" key="3">
    <source>
        <dbReference type="EMBL" id="TLP95863.1"/>
    </source>
</evidence>
<sequence length="467" mass="48847">MADFRAATAAQWRRAVLTGEVSCVELTTTALTAAATMSGLGAFIHLDPEFALARAEQQDRTLALLKQSMSLDELARSAPLLGLPTAFKDLVSVAGLPLTLGTATSPATLPSSDAPLARTVHQAGAISIGKTQVPEFGLPCYSENQLADPARNPLSISRTAGGSTGGGAVAVAAGILPLAPGSDGGGSVRIPAAACGLVGLKPGRGRIPDDDPSPSVQNLVTSGPIATIAEDAALLFDVMAKQGTKAQSAVQQALDNGVTSLRVGVTTESPFSPDLDISLAEDAVQALENGITILGGLGHHIQGTESCTGPERFWGQNYHQNFQALWTARLGDLTFSDQQAELLEPLTQYFIELARSRPQAATRQSIAVLQEFADDAEDIFGPWDVLMTPMLASAPPPLGWFSAFAPEDNYVEQCRFTPYSSVVNVLGLPAINVPVHNSGDGLSWSVQIIGKRGTEEQLLAIAATMMR</sequence>
<evidence type="ECO:0000313" key="4">
    <source>
        <dbReference type="Proteomes" id="UP000310458"/>
    </source>
</evidence>
<dbReference type="SUPFAM" id="SSF75304">
    <property type="entry name" value="Amidase signature (AS) enzymes"/>
    <property type="match status" value="1"/>
</dbReference>
<organism evidence="3 4">
    <name type="scientific">Nesterenkonia salmonea</name>
    <dbReference type="NCBI Taxonomy" id="1804987"/>
    <lineage>
        <taxon>Bacteria</taxon>
        <taxon>Bacillati</taxon>
        <taxon>Actinomycetota</taxon>
        <taxon>Actinomycetes</taxon>
        <taxon>Micrococcales</taxon>
        <taxon>Micrococcaceae</taxon>
        <taxon>Nesterenkonia</taxon>
    </lineage>
</organism>
<dbReference type="PANTHER" id="PTHR11895">
    <property type="entry name" value="TRANSAMIDASE"/>
    <property type="match status" value="1"/>
</dbReference>
<evidence type="ECO:0000256" key="1">
    <source>
        <dbReference type="ARBA" id="ARBA00009199"/>
    </source>
</evidence>
<dbReference type="GO" id="GO:0003824">
    <property type="term" value="F:catalytic activity"/>
    <property type="evidence" value="ECO:0007669"/>
    <property type="project" value="InterPro"/>
</dbReference>